<name>A0ABV3HVS0_9ACTN</name>
<feature type="transmembrane region" description="Helical" evidence="2">
    <location>
        <begin position="170"/>
        <end position="200"/>
    </location>
</feature>
<feature type="transmembrane region" description="Helical" evidence="2">
    <location>
        <begin position="243"/>
        <end position="260"/>
    </location>
</feature>
<feature type="compositionally biased region" description="Basic and acidic residues" evidence="1">
    <location>
        <begin position="49"/>
        <end position="63"/>
    </location>
</feature>
<accession>A0ABV3HVS0</accession>
<dbReference type="RefSeq" id="WP_364595038.1">
    <property type="nucleotide sequence ID" value="NZ_JBFAQK010000023.1"/>
</dbReference>
<keyword evidence="2" id="KW-0812">Transmembrane</keyword>
<keyword evidence="2" id="KW-1133">Transmembrane helix</keyword>
<feature type="region of interest" description="Disordered" evidence="1">
    <location>
        <begin position="205"/>
        <end position="235"/>
    </location>
</feature>
<dbReference type="EMBL" id="JBFAQK010000023">
    <property type="protein sequence ID" value="MEV4682688.1"/>
    <property type="molecule type" value="Genomic_DNA"/>
</dbReference>
<evidence type="ECO:0000256" key="1">
    <source>
        <dbReference type="SAM" id="MobiDB-lite"/>
    </source>
</evidence>
<protein>
    <submittedName>
        <fullName evidence="3">Uncharacterized protein</fullName>
    </submittedName>
</protein>
<sequence>MASQWWTNVRERAGKDHVDALIMRIAMNAGPDPGALVDPGARSGPDADVDARPDAGHDPRLRPFADPGAPDLVTRLLCSALYVRPSRIGKRLLERRLRRERAGRTWRGRRRTVFLTDKGTCPPLGEAAARWVVRHVLHGPRLPVPSFGFDLLPVVAHSLRARRIRRLRHVALLVVTALVALIAPTAAALWAAAALLGFVITGGGAGKAPSKEAGDGSDGARSDGTRKAAGDGPGTARTSGAGFLLWIPPLVGVFAPWSALEEEGRAWTLLLPLVWLLCAWPVYLADRLIARHSVYRLLADAGTPTGGARQTPDGGTLWTPSVGRHRKRRAAELAEGQVRPEHPYDAEQRFVGAGLDLWAPAVPTTSLKTTGAADGGETEGGARPFGEAELLEHIGAALLRIEEAEGLTEPLPGFSVTQVVGIQAPLWLIRARGSKHTEPDLHDSRYAPSGRPERLYLRARCVTWQGQVTVTMFVNVALEAGRLRLTLRPHVMAPLHNRLVLNVLREMLPLYQVVLSGLGESLLDTFTGALAPWYRRREQHGNVRDPVSVREHFSMPEISDMHQSDDERRLVVLMESCVFDAVSSFLKDHGIDSGNFDQQVSVIINNIQVFGDNLAPIQSIAGAQVSGSDQHAGTNGAARAGRGATRRNAE</sequence>
<keyword evidence="4" id="KW-1185">Reference proteome</keyword>
<feature type="compositionally biased region" description="Low complexity" evidence="1">
    <location>
        <begin position="632"/>
        <end position="643"/>
    </location>
</feature>
<keyword evidence="2" id="KW-0472">Membrane</keyword>
<reference evidence="3 4" key="1">
    <citation type="submission" date="2024-06" db="EMBL/GenBank/DDBJ databases">
        <title>The Natural Products Discovery Center: Release of the First 8490 Sequenced Strains for Exploring Actinobacteria Biosynthetic Diversity.</title>
        <authorList>
            <person name="Kalkreuter E."/>
            <person name="Kautsar S.A."/>
            <person name="Yang D."/>
            <person name="Bader C.D."/>
            <person name="Teijaro C.N."/>
            <person name="Fluegel L."/>
            <person name="Davis C.M."/>
            <person name="Simpson J.R."/>
            <person name="Lauterbach L."/>
            <person name="Steele A.D."/>
            <person name="Gui C."/>
            <person name="Meng S."/>
            <person name="Li G."/>
            <person name="Viehrig K."/>
            <person name="Ye F."/>
            <person name="Su P."/>
            <person name="Kiefer A.F."/>
            <person name="Nichols A."/>
            <person name="Cepeda A.J."/>
            <person name="Yan W."/>
            <person name="Fan B."/>
            <person name="Jiang Y."/>
            <person name="Adhikari A."/>
            <person name="Zheng C.-J."/>
            <person name="Schuster L."/>
            <person name="Cowan T.M."/>
            <person name="Smanski M.J."/>
            <person name="Chevrette M.G."/>
            <person name="De Carvalho L.P.S."/>
            <person name="Shen B."/>
        </authorList>
    </citation>
    <scope>NUCLEOTIDE SEQUENCE [LARGE SCALE GENOMIC DNA]</scope>
    <source>
        <strain evidence="3 4">NPDC049344</strain>
    </source>
</reference>
<evidence type="ECO:0000313" key="3">
    <source>
        <dbReference type="EMBL" id="MEV4682688.1"/>
    </source>
</evidence>
<comment type="caution">
    <text evidence="3">The sequence shown here is derived from an EMBL/GenBank/DDBJ whole genome shotgun (WGS) entry which is preliminary data.</text>
</comment>
<feature type="region of interest" description="Disordered" evidence="1">
    <location>
        <begin position="626"/>
        <end position="650"/>
    </location>
</feature>
<evidence type="ECO:0000313" key="4">
    <source>
        <dbReference type="Proteomes" id="UP001552521"/>
    </source>
</evidence>
<evidence type="ECO:0000256" key="2">
    <source>
        <dbReference type="SAM" id="Phobius"/>
    </source>
</evidence>
<dbReference type="Proteomes" id="UP001552521">
    <property type="component" value="Unassembled WGS sequence"/>
</dbReference>
<proteinExistence type="predicted"/>
<feature type="transmembrane region" description="Helical" evidence="2">
    <location>
        <begin position="267"/>
        <end position="285"/>
    </location>
</feature>
<organism evidence="3 4">
    <name type="scientific">Streptomyces kurssanovii</name>
    <dbReference type="NCBI Taxonomy" id="67312"/>
    <lineage>
        <taxon>Bacteria</taxon>
        <taxon>Bacillati</taxon>
        <taxon>Actinomycetota</taxon>
        <taxon>Actinomycetes</taxon>
        <taxon>Kitasatosporales</taxon>
        <taxon>Streptomycetaceae</taxon>
        <taxon>Streptomyces</taxon>
    </lineage>
</organism>
<feature type="region of interest" description="Disordered" evidence="1">
    <location>
        <begin position="33"/>
        <end position="64"/>
    </location>
</feature>
<gene>
    <name evidence="3" type="ORF">AB0K36_18105</name>
</gene>
<feature type="compositionally biased region" description="Basic and acidic residues" evidence="1">
    <location>
        <begin position="209"/>
        <end position="229"/>
    </location>
</feature>